<dbReference type="AlphaFoldDB" id="A0A7J7LJT9"/>
<reference evidence="2 3" key="1">
    <citation type="journal article" date="2020" name="IScience">
        <title>Genome Sequencing of the Endangered Kingdonia uniflora (Circaeasteraceae, Ranunculales) Reveals Potential Mechanisms of Evolutionary Specialization.</title>
        <authorList>
            <person name="Sun Y."/>
            <person name="Deng T."/>
            <person name="Zhang A."/>
            <person name="Moore M.J."/>
            <person name="Landis J.B."/>
            <person name="Lin N."/>
            <person name="Zhang H."/>
            <person name="Zhang X."/>
            <person name="Huang J."/>
            <person name="Zhang X."/>
            <person name="Sun H."/>
            <person name="Wang H."/>
        </authorList>
    </citation>
    <scope>NUCLEOTIDE SEQUENCE [LARGE SCALE GENOMIC DNA]</scope>
    <source>
        <strain evidence="2">TB1705</strain>
        <tissue evidence="2">Leaf</tissue>
    </source>
</reference>
<name>A0A7J7LJT9_9MAGN</name>
<protein>
    <submittedName>
        <fullName evidence="2">Uncharacterized protein</fullName>
    </submittedName>
</protein>
<keyword evidence="1" id="KW-1133">Transmembrane helix</keyword>
<keyword evidence="1" id="KW-0812">Transmembrane</keyword>
<sequence>MYFFIYYASIYSFWQVLYTRFLLCSLAVRWLFGGGGGVVALGTPRWVGGDVYLMCVWFGVVSVSCWIGR</sequence>
<comment type="caution">
    <text evidence="2">The sequence shown here is derived from an EMBL/GenBank/DDBJ whole genome shotgun (WGS) entry which is preliminary data.</text>
</comment>
<dbReference type="EMBL" id="JACGCM010002238">
    <property type="protein sequence ID" value="KAF6142798.1"/>
    <property type="molecule type" value="Genomic_DNA"/>
</dbReference>
<evidence type="ECO:0000313" key="2">
    <source>
        <dbReference type="EMBL" id="KAF6142798.1"/>
    </source>
</evidence>
<gene>
    <name evidence="2" type="ORF">GIB67_002662</name>
</gene>
<organism evidence="2 3">
    <name type="scientific">Kingdonia uniflora</name>
    <dbReference type="NCBI Taxonomy" id="39325"/>
    <lineage>
        <taxon>Eukaryota</taxon>
        <taxon>Viridiplantae</taxon>
        <taxon>Streptophyta</taxon>
        <taxon>Embryophyta</taxon>
        <taxon>Tracheophyta</taxon>
        <taxon>Spermatophyta</taxon>
        <taxon>Magnoliopsida</taxon>
        <taxon>Ranunculales</taxon>
        <taxon>Circaeasteraceae</taxon>
        <taxon>Kingdonia</taxon>
    </lineage>
</organism>
<proteinExistence type="predicted"/>
<keyword evidence="1" id="KW-0472">Membrane</keyword>
<dbReference type="Proteomes" id="UP000541444">
    <property type="component" value="Unassembled WGS sequence"/>
</dbReference>
<feature type="transmembrane region" description="Helical" evidence="1">
    <location>
        <begin position="12"/>
        <end position="31"/>
    </location>
</feature>
<feature type="transmembrane region" description="Helical" evidence="1">
    <location>
        <begin position="51"/>
        <end position="68"/>
    </location>
</feature>
<evidence type="ECO:0000313" key="3">
    <source>
        <dbReference type="Proteomes" id="UP000541444"/>
    </source>
</evidence>
<accession>A0A7J7LJT9</accession>
<keyword evidence="3" id="KW-1185">Reference proteome</keyword>
<evidence type="ECO:0000256" key="1">
    <source>
        <dbReference type="SAM" id="Phobius"/>
    </source>
</evidence>